<dbReference type="SUPFAM" id="SSF103481">
    <property type="entry name" value="Multidrug resistance efflux transporter EmrE"/>
    <property type="match status" value="1"/>
</dbReference>
<proteinExistence type="predicted"/>
<accession>A0ABN9USX4</accession>
<feature type="transmembrane region" description="Helical" evidence="1">
    <location>
        <begin position="142"/>
        <end position="162"/>
    </location>
</feature>
<keyword evidence="3" id="KW-1185">Reference proteome</keyword>
<feature type="transmembrane region" description="Helical" evidence="1">
    <location>
        <begin position="245"/>
        <end position="268"/>
    </location>
</feature>
<dbReference type="PANTHER" id="PTHR13146:SF1">
    <property type="entry name" value="SUGAR PHOSPHATE TRANSPORTER DOMAIN-CONTAINING PROTEIN"/>
    <property type="match status" value="1"/>
</dbReference>
<organism evidence="2 3">
    <name type="scientific">Prorocentrum cordatum</name>
    <dbReference type="NCBI Taxonomy" id="2364126"/>
    <lineage>
        <taxon>Eukaryota</taxon>
        <taxon>Sar</taxon>
        <taxon>Alveolata</taxon>
        <taxon>Dinophyceae</taxon>
        <taxon>Prorocentrales</taxon>
        <taxon>Prorocentraceae</taxon>
        <taxon>Prorocentrum</taxon>
    </lineage>
</organism>
<evidence type="ECO:0000313" key="2">
    <source>
        <dbReference type="EMBL" id="CAK0862566.1"/>
    </source>
</evidence>
<feature type="transmembrane region" description="Helical" evidence="1">
    <location>
        <begin position="20"/>
        <end position="38"/>
    </location>
</feature>
<feature type="transmembrane region" description="Helical" evidence="1">
    <location>
        <begin position="59"/>
        <end position="76"/>
    </location>
</feature>
<keyword evidence="1" id="KW-1133">Transmembrane helix</keyword>
<dbReference type="EMBL" id="CAUYUJ010016171">
    <property type="protein sequence ID" value="CAK0862566.1"/>
    <property type="molecule type" value="Genomic_DNA"/>
</dbReference>
<dbReference type="InterPro" id="IPR037185">
    <property type="entry name" value="EmrE-like"/>
</dbReference>
<feature type="transmembrane region" description="Helical" evidence="1">
    <location>
        <begin position="169"/>
        <end position="186"/>
    </location>
</feature>
<gene>
    <name evidence="2" type="ORF">PCOR1329_LOCUS50952</name>
</gene>
<feature type="transmembrane region" description="Helical" evidence="1">
    <location>
        <begin position="307"/>
        <end position="325"/>
    </location>
</feature>
<evidence type="ECO:0000313" key="3">
    <source>
        <dbReference type="Proteomes" id="UP001189429"/>
    </source>
</evidence>
<dbReference type="PANTHER" id="PTHR13146">
    <property type="match status" value="1"/>
</dbReference>
<reference evidence="2" key="1">
    <citation type="submission" date="2023-10" db="EMBL/GenBank/DDBJ databases">
        <authorList>
            <person name="Chen Y."/>
            <person name="Shah S."/>
            <person name="Dougan E. K."/>
            <person name="Thang M."/>
            <person name="Chan C."/>
        </authorList>
    </citation>
    <scope>NUCLEOTIDE SEQUENCE [LARGE SCALE GENOMIC DNA]</scope>
</reference>
<evidence type="ECO:0000256" key="1">
    <source>
        <dbReference type="SAM" id="Phobius"/>
    </source>
</evidence>
<evidence type="ECO:0008006" key="4">
    <source>
        <dbReference type="Google" id="ProtNLM"/>
    </source>
</evidence>
<keyword evidence="1" id="KW-0812">Transmembrane</keyword>
<name>A0ABN9USX4_9DINO</name>
<protein>
    <recommendedName>
        <fullName evidence="4">Sugar phosphate transporter domain-containing protein</fullName>
    </recommendedName>
</protein>
<sequence length="340" mass="36126">MAAGSLAEPLLDGQRGRPDGLHAARLAACLAACVATGVSQPLLMSQLRFAGLADPTCQLYVVPYYFGMASTGVLMVCKPTPRLASLPLHRSVFIACFGIVAQSLNWTGNMFAGSSIFAVIYSSVTIWAALLSRVLMQRVLTIWQWCGIFVVFSGLAITGFEAKHQGDKIFLGAAMVTVGAFLHALSHSLSELISVRGARIPPYVNSCVQGCVCCTLVGTWQCTYTVSHWEKIAIPMEDAGTTWGYASLLLCGVAAGNFVHAATFFYLLTSIGVVSTGVLKSVQSVAVFCLAHFLYCDRDESQCFTPVKGASLVTVVCGVLCYVAATGAAQSRQLAGSYEK</sequence>
<keyword evidence="1" id="KW-0472">Membrane</keyword>
<feature type="transmembrane region" description="Helical" evidence="1">
    <location>
        <begin position="116"/>
        <end position="136"/>
    </location>
</feature>
<feature type="transmembrane region" description="Helical" evidence="1">
    <location>
        <begin position="88"/>
        <end position="104"/>
    </location>
</feature>
<feature type="transmembrane region" description="Helical" evidence="1">
    <location>
        <begin position="277"/>
        <end position="295"/>
    </location>
</feature>
<dbReference type="Proteomes" id="UP001189429">
    <property type="component" value="Unassembled WGS sequence"/>
</dbReference>
<comment type="caution">
    <text evidence="2">The sequence shown here is derived from an EMBL/GenBank/DDBJ whole genome shotgun (WGS) entry which is preliminary data.</text>
</comment>